<sequence length="201" mass="22031">AATDRLEAALRACAAPVWLVSNEVGQGIVPDNALARRFRDEAGRLRSLAARAGRDEADDIVHDAVVKTLEAGRRTEILEPVRFLFRVTRNTVVDRLRSRVRRGRVLEYGLEDDAAVADPSAGGERALIASQRLARALAIVGRMPPRRREAFILCRIDELTYAEAARRMGVSVHAVEKHISAAMTQLLNEMDSDPNNRGGGG</sequence>
<dbReference type="SUPFAM" id="SSF52540">
    <property type="entry name" value="P-loop containing nucleoside triphosphate hydrolases"/>
    <property type="match status" value="1"/>
</dbReference>
<protein>
    <submittedName>
        <fullName evidence="6">Sigma-70 family RNA polymerase sigma factor</fullName>
    </submittedName>
</protein>
<dbReference type="GO" id="GO:0006352">
    <property type="term" value="P:DNA-templated transcription initiation"/>
    <property type="evidence" value="ECO:0007669"/>
    <property type="project" value="InterPro"/>
</dbReference>
<comment type="similarity">
    <text evidence="1">Belongs to the sigma-70 factor family. ECF subfamily.</text>
</comment>
<feature type="non-terminal residue" evidence="6">
    <location>
        <position position="201"/>
    </location>
</feature>
<dbReference type="Proteomes" id="UP000265926">
    <property type="component" value="Unassembled WGS sequence"/>
</dbReference>
<dbReference type="Pfam" id="PF02283">
    <property type="entry name" value="CobU"/>
    <property type="match status" value="1"/>
</dbReference>
<dbReference type="AlphaFoldDB" id="A0A399SNB3"/>
<evidence type="ECO:0000313" key="6">
    <source>
        <dbReference type="EMBL" id="RIJ44339.1"/>
    </source>
</evidence>
<dbReference type="InterPro" id="IPR013249">
    <property type="entry name" value="RNA_pol_sigma70_r4_t2"/>
</dbReference>
<evidence type="ECO:0000256" key="2">
    <source>
        <dbReference type="ARBA" id="ARBA00023015"/>
    </source>
</evidence>
<organism evidence="6 7">
    <name type="scientific">Maribellus luteus</name>
    <dbReference type="NCBI Taxonomy" id="2305463"/>
    <lineage>
        <taxon>Bacteria</taxon>
        <taxon>Pseudomonadati</taxon>
        <taxon>Bacteroidota</taxon>
        <taxon>Bacteroidia</taxon>
        <taxon>Marinilabiliales</taxon>
        <taxon>Prolixibacteraceae</taxon>
        <taxon>Maribellus</taxon>
    </lineage>
</organism>
<dbReference type="GO" id="GO:0016987">
    <property type="term" value="F:sigma factor activity"/>
    <property type="evidence" value="ECO:0007669"/>
    <property type="project" value="UniProtKB-KW"/>
</dbReference>
<name>A0A399SNB3_9BACT</name>
<feature type="non-terminal residue" evidence="6">
    <location>
        <position position="1"/>
    </location>
</feature>
<evidence type="ECO:0000256" key="1">
    <source>
        <dbReference type="ARBA" id="ARBA00010641"/>
    </source>
</evidence>
<dbReference type="EMBL" id="QWGR01000154">
    <property type="protein sequence ID" value="RIJ44339.1"/>
    <property type="molecule type" value="Genomic_DNA"/>
</dbReference>
<accession>A0A399SNB3</accession>
<dbReference type="PANTHER" id="PTHR43133">
    <property type="entry name" value="RNA POLYMERASE ECF-TYPE SIGMA FACTO"/>
    <property type="match status" value="1"/>
</dbReference>
<dbReference type="RefSeq" id="WP_119440511.1">
    <property type="nucleotide sequence ID" value="NZ_QWGR01000154.1"/>
</dbReference>
<gene>
    <name evidence="6" type="ORF">D1614_24315</name>
</gene>
<dbReference type="InterPro" id="IPR027417">
    <property type="entry name" value="P-loop_NTPase"/>
</dbReference>
<dbReference type="GO" id="GO:0000166">
    <property type="term" value="F:nucleotide binding"/>
    <property type="evidence" value="ECO:0007669"/>
    <property type="project" value="InterPro"/>
</dbReference>
<keyword evidence="4" id="KW-0804">Transcription</keyword>
<evidence type="ECO:0000259" key="5">
    <source>
        <dbReference type="Pfam" id="PF08281"/>
    </source>
</evidence>
<evidence type="ECO:0000313" key="7">
    <source>
        <dbReference type="Proteomes" id="UP000265926"/>
    </source>
</evidence>
<dbReference type="InterPro" id="IPR036388">
    <property type="entry name" value="WH-like_DNA-bd_sf"/>
</dbReference>
<evidence type="ECO:0000256" key="4">
    <source>
        <dbReference type="ARBA" id="ARBA00023163"/>
    </source>
</evidence>
<keyword evidence="7" id="KW-1185">Reference proteome</keyword>
<reference evidence="6 7" key="1">
    <citation type="submission" date="2018-08" db="EMBL/GenBank/DDBJ databases">
        <title>Pallidiluteibacterium maritimus gen. nov., sp. nov., isolated from coastal sediment.</title>
        <authorList>
            <person name="Zhou L.Y."/>
        </authorList>
    </citation>
    <scope>NUCLEOTIDE SEQUENCE [LARGE SCALE GENOMIC DNA]</scope>
    <source>
        <strain evidence="6 7">XSD2</strain>
    </source>
</reference>
<dbReference type="UniPathway" id="UPA00148">
    <property type="reaction ID" value="UER00236"/>
</dbReference>
<keyword evidence="3" id="KW-0731">Sigma factor</keyword>
<dbReference type="SUPFAM" id="SSF88659">
    <property type="entry name" value="Sigma3 and sigma4 domains of RNA polymerase sigma factors"/>
    <property type="match status" value="1"/>
</dbReference>
<dbReference type="InterPro" id="IPR003203">
    <property type="entry name" value="CobU/CobP"/>
</dbReference>
<dbReference type="Gene3D" id="3.40.50.300">
    <property type="entry name" value="P-loop containing nucleotide triphosphate hydrolases"/>
    <property type="match status" value="1"/>
</dbReference>
<dbReference type="NCBIfam" id="TIGR02937">
    <property type="entry name" value="sigma70-ECF"/>
    <property type="match status" value="1"/>
</dbReference>
<feature type="domain" description="RNA polymerase sigma factor 70 region 4 type 2" evidence="5">
    <location>
        <begin position="136"/>
        <end position="186"/>
    </location>
</feature>
<dbReference type="InterPro" id="IPR014284">
    <property type="entry name" value="RNA_pol_sigma-70_dom"/>
</dbReference>
<dbReference type="GO" id="GO:0009236">
    <property type="term" value="P:cobalamin biosynthetic process"/>
    <property type="evidence" value="ECO:0007669"/>
    <property type="project" value="UniProtKB-UniPathway"/>
</dbReference>
<dbReference type="PANTHER" id="PTHR43133:SF63">
    <property type="entry name" value="RNA POLYMERASE SIGMA FACTOR FECI-RELATED"/>
    <property type="match status" value="1"/>
</dbReference>
<dbReference type="Pfam" id="PF08281">
    <property type="entry name" value="Sigma70_r4_2"/>
    <property type="match status" value="1"/>
</dbReference>
<dbReference type="InterPro" id="IPR013324">
    <property type="entry name" value="RNA_pol_sigma_r3/r4-like"/>
</dbReference>
<evidence type="ECO:0000256" key="3">
    <source>
        <dbReference type="ARBA" id="ARBA00023082"/>
    </source>
</evidence>
<dbReference type="Gene3D" id="1.10.10.10">
    <property type="entry name" value="Winged helix-like DNA-binding domain superfamily/Winged helix DNA-binding domain"/>
    <property type="match status" value="1"/>
</dbReference>
<proteinExistence type="inferred from homology"/>
<keyword evidence="2" id="KW-0805">Transcription regulation</keyword>
<comment type="caution">
    <text evidence="6">The sequence shown here is derived from an EMBL/GenBank/DDBJ whole genome shotgun (WGS) entry which is preliminary data.</text>
</comment>
<dbReference type="GO" id="GO:0003677">
    <property type="term" value="F:DNA binding"/>
    <property type="evidence" value="ECO:0007669"/>
    <property type="project" value="InterPro"/>
</dbReference>
<dbReference type="OrthoDB" id="9794372at2"/>
<dbReference type="InterPro" id="IPR013325">
    <property type="entry name" value="RNA_pol_sigma_r2"/>
</dbReference>
<dbReference type="GO" id="GO:0043752">
    <property type="term" value="F:adenosylcobinamide kinase activity"/>
    <property type="evidence" value="ECO:0007669"/>
    <property type="project" value="InterPro"/>
</dbReference>
<dbReference type="InterPro" id="IPR039425">
    <property type="entry name" value="RNA_pol_sigma-70-like"/>
</dbReference>
<dbReference type="SUPFAM" id="SSF88946">
    <property type="entry name" value="Sigma2 domain of RNA polymerase sigma factors"/>
    <property type="match status" value="1"/>
</dbReference>